<dbReference type="PROSITE" id="PS50011">
    <property type="entry name" value="PROTEIN_KINASE_DOM"/>
    <property type="match status" value="1"/>
</dbReference>
<dbReference type="InterPro" id="IPR055231">
    <property type="entry name" value="2AA_helical"/>
</dbReference>
<keyword evidence="7" id="KW-0547">Nucleotide-binding</keyword>
<dbReference type="CDD" id="cd13980">
    <property type="entry name" value="STKc_Vps15"/>
    <property type="match status" value="1"/>
</dbReference>
<evidence type="ECO:0000256" key="9">
    <source>
        <dbReference type="ARBA" id="ARBA00022840"/>
    </source>
</evidence>
<evidence type="ECO:0000256" key="2">
    <source>
        <dbReference type="ARBA" id="ARBA00012513"/>
    </source>
</evidence>
<evidence type="ECO:0000256" key="8">
    <source>
        <dbReference type="ARBA" id="ARBA00022777"/>
    </source>
</evidence>
<dbReference type="Pfam" id="PF00069">
    <property type="entry name" value="Pkinase"/>
    <property type="match status" value="1"/>
</dbReference>
<proteinExistence type="predicted"/>
<dbReference type="PANTHER" id="PTHR17583">
    <property type="entry name" value="PHOSPHOINOSITIDE 3-KINASE REGULATORY SUBUNIT 4"/>
    <property type="match status" value="1"/>
</dbReference>
<dbReference type="RefSeq" id="XP_014473876.1">
    <property type="nucleotide sequence ID" value="XM_014618390.1"/>
</dbReference>
<dbReference type="InterPro" id="IPR008271">
    <property type="entry name" value="Ser/Thr_kinase_AS"/>
</dbReference>
<dbReference type="InterPro" id="IPR011989">
    <property type="entry name" value="ARM-like"/>
</dbReference>
<dbReference type="Gene3D" id="2.130.10.10">
    <property type="entry name" value="YVTN repeat-like/Quinoprotein amine dehydrogenase"/>
    <property type="match status" value="2"/>
</dbReference>
<dbReference type="SMART" id="SM00220">
    <property type="entry name" value="S_TKc"/>
    <property type="match status" value="1"/>
</dbReference>
<dbReference type="SUPFAM" id="SSF48371">
    <property type="entry name" value="ARM repeat"/>
    <property type="match status" value="1"/>
</dbReference>
<feature type="domain" description="Protein kinase" evidence="12">
    <location>
        <begin position="26"/>
        <end position="313"/>
    </location>
</feature>
<dbReference type="GO" id="GO:0005524">
    <property type="term" value="F:ATP binding"/>
    <property type="evidence" value="ECO:0007669"/>
    <property type="project" value="UniProtKB-KW"/>
</dbReference>
<dbReference type="InterPro" id="IPR000719">
    <property type="entry name" value="Prot_kinase_dom"/>
</dbReference>
<dbReference type="InterPro" id="IPR001680">
    <property type="entry name" value="WD40_rpt"/>
</dbReference>
<dbReference type="Proteomes" id="UP000515204">
    <property type="component" value="Unplaced"/>
</dbReference>
<accession>A0A6P3X668</accession>
<dbReference type="InterPro" id="IPR036322">
    <property type="entry name" value="WD40_repeat_dom_sf"/>
</dbReference>
<dbReference type="Gene3D" id="1.25.10.10">
    <property type="entry name" value="Leucine-rich Repeat Variant"/>
    <property type="match status" value="2"/>
</dbReference>
<evidence type="ECO:0000256" key="6">
    <source>
        <dbReference type="ARBA" id="ARBA00022737"/>
    </source>
</evidence>
<keyword evidence="3" id="KW-0723">Serine/threonine-protein kinase</keyword>
<feature type="repeat" description="WD" evidence="10">
    <location>
        <begin position="1408"/>
        <end position="1438"/>
    </location>
</feature>
<dbReference type="PROSITE" id="PS50082">
    <property type="entry name" value="WD_REPEATS_2"/>
    <property type="match status" value="2"/>
</dbReference>
<dbReference type="EC" id="2.7.11.1" evidence="2"/>
<keyword evidence="5" id="KW-0808">Transferase</keyword>
<dbReference type="PANTHER" id="PTHR17583:SF0">
    <property type="entry name" value="PHOSPHOINOSITIDE 3-KINASE REGULATORY SUBUNIT 4"/>
    <property type="match status" value="1"/>
</dbReference>
<feature type="region of interest" description="Disordered" evidence="11">
    <location>
        <begin position="1385"/>
        <end position="1414"/>
    </location>
</feature>
<feature type="region of interest" description="Disordered" evidence="11">
    <location>
        <begin position="360"/>
        <end position="384"/>
    </location>
</feature>
<dbReference type="GO" id="GO:0034271">
    <property type="term" value="C:phosphatidylinositol 3-kinase complex, class III, type I"/>
    <property type="evidence" value="ECO:0007669"/>
    <property type="project" value="TreeGrafter"/>
</dbReference>
<dbReference type="Pfam" id="PF00400">
    <property type="entry name" value="WD40"/>
    <property type="match status" value="2"/>
</dbReference>
<dbReference type="InterPro" id="IPR045162">
    <property type="entry name" value="Vps15-like"/>
</dbReference>
<dbReference type="PROSITE" id="PS00108">
    <property type="entry name" value="PROTEIN_KINASE_ST"/>
    <property type="match status" value="1"/>
</dbReference>
<dbReference type="GO" id="GO:0045324">
    <property type="term" value="P:late endosome to vacuole transport"/>
    <property type="evidence" value="ECO:0007669"/>
    <property type="project" value="InterPro"/>
</dbReference>
<dbReference type="GO" id="GO:0006623">
    <property type="term" value="P:protein targeting to vacuole"/>
    <property type="evidence" value="ECO:0007669"/>
    <property type="project" value="TreeGrafter"/>
</dbReference>
<feature type="repeat" description="WD" evidence="10">
    <location>
        <begin position="1066"/>
        <end position="1098"/>
    </location>
</feature>
<dbReference type="Gene3D" id="1.10.510.10">
    <property type="entry name" value="Transferase(Phosphotransferase) domain 1"/>
    <property type="match status" value="1"/>
</dbReference>
<dbReference type="CTD" id="41096"/>
<dbReference type="Pfam" id="PF22956">
    <property type="entry name" value="VPS15-like_hel"/>
    <property type="match status" value="1"/>
</dbReference>
<dbReference type="GO" id="GO:0016236">
    <property type="term" value="P:macroautophagy"/>
    <property type="evidence" value="ECO:0007669"/>
    <property type="project" value="InterPro"/>
</dbReference>
<dbReference type="FunFam" id="1.25.10.10:FF:000342">
    <property type="entry name" value="Serine/threonine-protein kinase VPS15"/>
    <property type="match status" value="1"/>
</dbReference>
<feature type="region of interest" description="Disordered" evidence="11">
    <location>
        <begin position="420"/>
        <end position="442"/>
    </location>
</feature>
<evidence type="ECO:0000256" key="5">
    <source>
        <dbReference type="ARBA" id="ARBA00022679"/>
    </source>
</evidence>
<evidence type="ECO:0000256" key="11">
    <source>
        <dbReference type="SAM" id="MobiDB-lite"/>
    </source>
</evidence>
<keyword evidence="6" id="KW-0677">Repeat</keyword>
<evidence type="ECO:0000256" key="7">
    <source>
        <dbReference type="ARBA" id="ARBA00022741"/>
    </source>
</evidence>
<dbReference type="GO" id="GO:0004674">
    <property type="term" value="F:protein serine/threonine kinase activity"/>
    <property type="evidence" value="ECO:0007669"/>
    <property type="project" value="UniProtKB-KW"/>
</dbReference>
<dbReference type="GeneID" id="106744008"/>
<evidence type="ECO:0000256" key="10">
    <source>
        <dbReference type="PROSITE-ProRule" id="PRU00221"/>
    </source>
</evidence>
<keyword evidence="4 10" id="KW-0853">WD repeat</keyword>
<name>A0A6P3X668_DINQU</name>
<dbReference type="FunFam" id="1.10.510.10:FF:000497">
    <property type="entry name" value="Phosphoinositide 3-kinase regulatory subunit"/>
    <property type="match status" value="1"/>
</dbReference>
<dbReference type="GO" id="GO:0005770">
    <property type="term" value="C:late endosome"/>
    <property type="evidence" value="ECO:0007669"/>
    <property type="project" value="TreeGrafter"/>
</dbReference>
<evidence type="ECO:0000256" key="1">
    <source>
        <dbReference type="ARBA" id="ARBA00004419"/>
    </source>
</evidence>
<sequence>MGNQLVGIAPSQIYPVEHYLTDHSDLLFDVNLGSTRFFKVARARSQEGLIVVKIFVIHDPTLPLSAYKDKLEEIRSKLASAVNCLPFQRMILTEKAGSIMREYVKYSLYDRISTRPFLTSIEKKWITFQVIYALHQAHKFGVCHGDIKLENIMITSWNWVLLTDFASFKPTYLPEDNPADFSYFFDTSRRRTCYIAPERFVKTLSSELNNTLLLPEQEVKTGDLHPMMDVFSAGCALTELYNEGHPPFDFSQLLAYRNNEYSVSKHLDSIDDPGIRELLGSMLERNPANRKSAEIYLSQARGTIFPEYFYSFLQSYLHIFSPAPILPPDEKIYRLKNDMGNVISILRAGEREWIKTSAMKPAETAKDGQCESNVESIKDDSTHSEENTMIEVDSDQSFDKNDLAQVDAARNMPQDIGTDVRMEEPDFKPSDEDRKACDAESEKPVATSTEILGLVIITQLVTSCIRGLHHSQSKLQSLEILLELAENVSDETILDRILPYIFFLVHDPAPRVRVSAIHTLTKCLHLVKSIPPSDINIFPEYILPGLSQITQDEAVIVRAAYAENIAHLAHIALRYLENAHLSNLSNKEGPKPSYDSELQTLHEMVQQSVSMLLTDSQNLVKQTLMENGINKLCVFFGKQKANDILLSHVITFLNDKEDKELRGSFFECIVGVAAYVGWHSSPILLPLLQQGLTDPEEFVIAKAINAMATLTELGLLNKSALYQLLGDTMVFLVHPNLWILHATVGFISAAARTLNVVDVQCKVQTMIQPYLKHPLIQIEKEILLLEALVPPVPRVVYDSVVKYNDVEELFQMLEQRQAVRTKAVTGMVPQYNAMSTSLRNLFRRLSSESMTEAVEDQLLMMKLHLVKINKYSADTKQNTAKQNTSRHADGKLELSAMKDRIRHHIVVLYPDAKSDLALPPFKRSDRRTSDSVGTYATMNQEWRTMFAAQDSSQHAIVRMSDMTGSSGSLSQSIHGGDIHLSPQHCLSDVAIINSYINDHSLHERSYIQYRCAPCRLEVRRLTCRKQEQHAAALRAQHWANNVAWETGAKRLLPNDWRPRGIPVAHLHEHRAAVNRLVSIVDTSLFASSSSDGCIKIWDASKMEGRNIANRSRQTFMHKGGPLIGLTVCDQGQSLASSASQTGEVFVVRIEPNSSKMSVMGIRQLDPQEEGCAVDLQFLDSGSQSVLVYASLYGSLVGWDLRCRGTTWRLENDLKHGLITSFCVNSHQQWLTLGTSSGIHTCWDLRFQLPITNIKHRNGHRVRKVITHPTEPSWIISAVQGNNEISMWDLETNHRQMVLWASKNPPLSNTQDSNSVCAMYAGCIDCSGFLLAGGTDMKLRFWDLKMPTASYVALPAANDVVRRPNSSKYEQRLIEGSNVVREMLVGDDSTPSFGGGGRNLEESGPETPPSGHHDTISAVAMTNTYILTGSTDGLIQVWK</sequence>
<organism evidence="13 14">
    <name type="scientific">Dinoponera quadriceps</name>
    <name type="common">South American ant</name>
    <dbReference type="NCBI Taxonomy" id="609295"/>
    <lineage>
        <taxon>Eukaryota</taxon>
        <taxon>Metazoa</taxon>
        <taxon>Ecdysozoa</taxon>
        <taxon>Arthropoda</taxon>
        <taxon>Hexapoda</taxon>
        <taxon>Insecta</taxon>
        <taxon>Pterygota</taxon>
        <taxon>Neoptera</taxon>
        <taxon>Endopterygota</taxon>
        <taxon>Hymenoptera</taxon>
        <taxon>Apocrita</taxon>
        <taxon>Aculeata</taxon>
        <taxon>Formicoidea</taxon>
        <taxon>Formicidae</taxon>
        <taxon>Ponerinae</taxon>
        <taxon>Ponerini</taxon>
        <taxon>Dinoponera</taxon>
    </lineage>
</organism>
<dbReference type="GO" id="GO:0071561">
    <property type="term" value="C:nucleus-vacuole junction"/>
    <property type="evidence" value="ECO:0007669"/>
    <property type="project" value="TreeGrafter"/>
</dbReference>
<comment type="subcellular location">
    <subcellularLocation>
        <location evidence="1">Cytoplasmic vesicle</location>
        <location evidence="1">Autophagosome</location>
    </subcellularLocation>
</comment>
<dbReference type="SUPFAM" id="SSF56112">
    <property type="entry name" value="Protein kinase-like (PK-like)"/>
    <property type="match status" value="1"/>
</dbReference>
<evidence type="ECO:0000256" key="3">
    <source>
        <dbReference type="ARBA" id="ARBA00022527"/>
    </source>
</evidence>
<evidence type="ECO:0000256" key="4">
    <source>
        <dbReference type="ARBA" id="ARBA00022574"/>
    </source>
</evidence>
<dbReference type="PROSITE" id="PS50294">
    <property type="entry name" value="WD_REPEATS_REGION"/>
    <property type="match status" value="2"/>
</dbReference>
<dbReference type="InterPro" id="IPR015943">
    <property type="entry name" value="WD40/YVTN_repeat-like_dom_sf"/>
</dbReference>
<dbReference type="InterPro" id="IPR011009">
    <property type="entry name" value="Kinase-like_dom_sf"/>
</dbReference>
<dbReference type="OrthoDB" id="242910at2759"/>
<gene>
    <name evidence="14" type="primary">LOC106744008</name>
</gene>
<dbReference type="SMART" id="SM00320">
    <property type="entry name" value="WD40"/>
    <property type="match status" value="6"/>
</dbReference>
<dbReference type="SUPFAM" id="SSF50978">
    <property type="entry name" value="WD40 repeat-like"/>
    <property type="match status" value="1"/>
</dbReference>
<reference evidence="14" key="1">
    <citation type="submission" date="2025-08" db="UniProtKB">
        <authorList>
            <consortium name="RefSeq"/>
        </authorList>
    </citation>
    <scope>IDENTIFICATION</scope>
</reference>
<protein>
    <recommendedName>
        <fullName evidence="2">non-specific serine/threonine protein kinase</fullName>
        <ecNumber evidence="2">2.7.11.1</ecNumber>
    </recommendedName>
</protein>
<evidence type="ECO:0000259" key="12">
    <source>
        <dbReference type="PROSITE" id="PS50011"/>
    </source>
</evidence>
<keyword evidence="13" id="KW-1185">Reference proteome</keyword>
<dbReference type="GO" id="GO:0005776">
    <property type="term" value="C:autophagosome"/>
    <property type="evidence" value="ECO:0007669"/>
    <property type="project" value="UniProtKB-SubCell"/>
</dbReference>
<keyword evidence="8" id="KW-0418">Kinase</keyword>
<dbReference type="GO" id="GO:0034272">
    <property type="term" value="C:phosphatidylinositol 3-kinase complex, class III, type II"/>
    <property type="evidence" value="ECO:0007669"/>
    <property type="project" value="TreeGrafter"/>
</dbReference>
<dbReference type="InterPro" id="IPR016024">
    <property type="entry name" value="ARM-type_fold"/>
</dbReference>
<dbReference type="KEGG" id="dqu:106744008"/>
<evidence type="ECO:0000313" key="14">
    <source>
        <dbReference type="RefSeq" id="XP_014473876.1"/>
    </source>
</evidence>
<evidence type="ECO:0000313" key="13">
    <source>
        <dbReference type="Proteomes" id="UP000515204"/>
    </source>
</evidence>
<keyword evidence="9" id="KW-0067">ATP-binding</keyword>